<evidence type="ECO:0000313" key="2">
    <source>
        <dbReference type="Proteomes" id="UP001215598"/>
    </source>
</evidence>
<organism evidence="1 2">
    <name type="scientific">Mycena metata</name>
    <dbReference type="NCBI Taxonomy" id="1033252"/>
    <lineage>
        <taxon>Eukaryota</taxon>
        <taxon>Fungi</taxon>
        <taxon>Dikarya</taxon>
        <taxon>Basidiomycota</taxon>
        <taxon>Agaricomycotina</taxon>
        <taxon>Agaricomycetes</taxon>
        <taxon>Agaricomycetidae</taxon>
        <taxon>Agaricales</taxon>
        <taxon>Marasmiineae</taxon>
        <taxon>Mycenaceae</taxon>
        <taxon>Mycena</taxon>
    </lineage>
</organism>
<name>A0AAD7MVS1_9AGAR</name>
<gene>
    <name evidence="1" type="ORF">B0H16DRAFT_1695683</name>
</gene>
<dbReference type="Proteomes" id="UP001215598">
    <property type="component" value="Unassembled WGS sequence"/>
</dbReference>
<comment type="caution">
    <text evidence="1">The sequence shown here is derived from an EMBL/GenBank/DDBJ whole genome shotgun (WGS) entry which is preliminary data.</text>
</comment>
<protein>
    <submittedName>
        <fullName evidence="1">Uncharacterized protein</fullName>
    </submittedName>
</protein>
<evidence type="ECO:0000313" key="1">
    <source>
        <dbReference type="EMBL" id="KAJ7735155.1"/>
    </source>
</evidence>
<dbReference type="AlphaFoldDB" id="A0AAD7MVS1"/>
<reference evidence="1" key="1">
    <citation type="submission" date="2023-03" db="EMBL/GenBank/DDBJ databases">
        <title>Massive genome expansion in bonnet fungi (Mycena s.s.) driven by repeated elements and novel gene families across ecological guilds.</title>
        <authorList>
            <consortium name="Lawrence Berkeley National Laboratory"/>
            <person name="Harder C.B."/>
            <person name="Miyauchi S."/>
            <person name="Viragh M."/>
            <person name="Kuo A."/>
            <person name="Thoen E."/>
            <person name="Andreopoulos B."/>
            <person name="Lu D."/>
            <person name="Skrede I."/>
            <person name="Drula E."/>
            <person name="Henrissat B."/>
            <person name="Morin E."/>
            <person name="Kohler A."/>
            <person name="Barry K."/>
            <person name="LaButti K."/>
            <person name="Morin E."/>
            <person name="Salamov A."/>
            <person name="Lipzen A."/>
            <person name="Mereny Z."/>
            <person name="Hegedus B."/>
            <person name="Baldrian P."/>
            <person name="Stursova M."/>
            <person name="Weitz H."/>
            <person name="Taylor A."/>
            <person name="Grigoriev I.V."/>
            <person name="Nagy L.G."/>
            <person name="Martin F."/>
            <person name="Kauserud H."/>
        </authorList>
    </citation>
    <scope>NUCLEOTIDE SEQUENCE</scope>
    <source>
        <strain evidence="1">CBHHK182m</strain>
    </source>
</reference>
<proteinExistence type="predicted"/>
<dbReference type="EMBL" id="JARKIB010000128">
    <property type="protein sequence ID" value="KAJ7735155.1"/>
    <property type="molecule type" value="Genomic_DNA"/>
</dbReference>
<keyword evidence="2" id="KW-1185">Reference proteome</keyword>
<sequence length="313" mass="34383">MRRVYAPDTKGVRGATCVYGNGLSADAACIEFPRTTPHKSRARTYCRGFVRVHGALAQHEWAAARRCGLCCGAVRVIFFLRRKSRIPTRRVCDWACGGCGIRAGAAREGCSAPTRSYAHAPALCDACSTRSHPSLLPALPPGPESPPVPVLRTRSHVSRGLESQIEGGLTAASRTPRLGTGGPEEVVIRACEFRRNGADPMSLEPKKVSIATRFPLVKPRWVEANSKGTVLQGKWASLTRRSELKVYKTIKTGQTVLKDPGRGVMSLLKEREVSEGFRMQYGFEESIARWFNVRLNDVAEREDMVSADRIFNG</sequence>
<accession>A0AAD7MVS1</accession>